<gene>
    <name evidence="1" type="ORF">g.95</name>
</gene>
<proteinExistence type="predicted"/>
<organism evidence="1">
    <name type="scientific">Sipha flava</name>
    <name type="common">yellow sugarcane aphid</name>
    <dbReference type="NCBI Taxonomy" id="143950"/>
    <lineage>
        <taxon>Eukaryota</taxon>
        <taxon>Metazoa</taxon>
        <taxon>Ecdysozoa</taxon>
        <taxon>Arthropoda</taxon>
        <taxon>Hexapoda</taxon>
        <taxon>Insecta</taxon>
        <taxon>Pterygota</taxon>
        <taxon>Neoptera</taxon>
        <taxon>Paraneoptera</taxon>
        <taxon>Hemiptera</taxon>
        <taxon>Sternorrhyncha</taxon>
        <taxon>Aphidomorpha</taxon>
        <taxon>Aphidoidea</taxon>
        <taxon>Aphididae</taxon>
        <taxon>Sipha</taxon>
    </lineage>
</organism>
<evidence type="ECO:0000313" key="1">
    <source>
        <dbReference type="EMBL" id="MBY81588.1"/>
    </source>
</evidence>
<protein>
    <submittedName>
        <fullName evidence="1">Uncharacterized protein</fullName>
    </submittedName>
</protein>
<dbReference type="AlphaFoldDB" id="A0A2S2QV19"/>
<accession>A0A2S2QV19</accession>
<name>A0A2S2QV19_9HEMI</name>
<dbReference type="EMBL" id="GGMS01012385">
    <property type="protein sequence ID" value="MBY81588.1"/>
    <property type="molecule type" value="Transcribed_RNA"/>
</dbReference>
<reference evidence="1" key="1">
    <citation type="submission" date="2018-04" db="EMBL/GenBank/DDBJ databases">
        <title>Transcriptome assembly of Sipha flava.</title>
        <authorList>
            <person name="Scully E.D."/>
            <person name="Geib S.M."/>
            <person name="Palmer N.A."/>
            <person name="Koch K."/>
            <person name="Bradshaw J."/>
            <person name="Heng-Moss T."/>
            <person name="Sarath G."/>
        </authorList>
    </citation>
    <scope>NUCLEOTIDE SEQUENCE</scope>
</reference>
<sequence>MLLHSSSSKQMSDRNLGADDSIVNAFTRNGDYRKMRVHNYTYIFNQLRNSLIPDISLWRISERFQNTYTSISGQPSLSCTMDDGMVAAVKEHKSHGHTQGN</sequence>